<feature type="repeat" description="ANK" evidence="7">
    <location>
        <begin position="173"/>
        <end position="195"/>
    </location>
</feature>
<evidence type="ECO:0000256" key="7">
    <source>
        <dbReference type="PROSITE-ProRule" id="PRU00023"/>
    </source>
</evidence>
<evidence type="ECO:0000256" key="5">
    <source>
        <dbReference type="ARBA" id="ARBA00022753"/>
    </source>
</evidence>
<dbReference type="Gene3D" id="1.25.40.20">
    <property type="entry name" value="Ankyrin repeat-containing domain"/>
    <property type="match status" value="2"/>
</dbReference>
<proteinExistence type="inferred from homology"/>
<dbReference type="PANTHER" id="PTHR45929:SF3">
    <property type="entry name" value="JAK PATHWAY SIGNAL TRANSDUCTION ADAPTOR MOLECULE"/>
    <property type="match status" value="1"/>
</dbReference>
<feature type="domain" description="SH3" evidence="10">
    <location>
        <begin position="472"/>
        <end position="531"/>
    </location>
</feature>
<feature type="repeat" description="ANK" evidence="7">
    <location>
        <begin position="273"/>
        <end position="305"/>
    </location>
</feature>
<dbReference type="PROSITE" id="PS50002">
    <property type="entry name" value="SH3"/>
    <property type="match status" value="1"/>
</dbReference>
<evidence type="ECO:0000256" key="4">
    <source>
        <dbReference type="ARBA" id="ARBA00022448"/>
    </source>
</evidence>
<feature type="region of interest" description="Disordered" evidence="9">
    <location>
        <begin position="719"/>
        <end position="807"/>
    </location>
</feature>
<name>A0ABN7T7W5_OIKDI</name>
<dbReference type="SMART" id="SM00326">
    <property type="entry name" value="SH3"/>
    <property type="match status" value="1"/>
</dbReference>
<dbReference type="EMBL" id="OU015567">
    <property type="protein sequence ID" value="CAG5112680.1"/>
    <property type="molecule type" value="Genomic_DNA"/>
</dbReference>
<dbReference type="Gene3D" id="2.30.30.40">
    <property type="entry name" value="SH3 Domains"/>
    <property type="match status" value="1"/>
</dbReference>
<dbReference type="InterPro" id="IPR002110">
    <property type="entry name" value="Ankyrin_rpt"/>
</dbReference>
<evidence type="ECO:0000256" key="2">
    <source>
        <dbReference type="ARBA" id="ARBA00009666"/>
    </source>
</evidence>
<gene>
    <name evidence="12" type="ORF">OKIOD_LOCUS15633</name>
</gene>
<dbReference type="PRINTS" id="PR00499">
    <property type="entry name" value="P67PHOX"/>
</dbReference>
<dbReference type="InterPro" id="IPR050670">
    <property type="entry name" value="STAM"/>
</dbReference>
<dbReference type="PROSITE" id="PS50088">
    <property type="entry name" value="ANK_REPEAT"/>
    <property type="match status" value="4"/>
</dbReference>
<dbReference type="InterPro" id="IPR036028">
    <property type="entry name" value="SH3-like_dom_sf"/>
</dbReference>
<dbReference type="SUPFAM" id="SSF50044">
    <property type="entry name" value="SH3-domain"/>
    <property type="match status" value="1"/>
</dbReference>
<feature type="domain" description="VHS" evidence="11">
    <location>
        <begin position="314"/>
        <end position="408"/>
    </location>
</feature>
<feature type="region of interest" description="Disordered" evidence="9">
    <location>
        <begin position="407"/>
        <end position="427"/>
    </location>
</feature>
<dbReference type="SMART" id="SM00288">
    <property type="entry name" value="VHS"/>
    <property type="match status" value="1"/>
</dbReference>
<comment type="similarity">
    <text evidence="2">Belongs to the STAM family.</text>
</comment>
<organism evidence="12 13">
    <name type="scientific">Oikopleura dioica</name>
    <name type="common">Tunicate</name>
    <dbReference type="NCBI Taxonomy" id="34765"/>
    <lineage>
        <taxon>Eukaryota</taxon>
        <taxon>Metazoa</taxon>
        <taxon>Chordata</taxon>
        <taxon>Tunicata</taxon>
        <taxon>Appendicularia</taxon>
        <taxon>Copelata</taxon>
        <taxon>Oikopleuridae</taxon>
        <taxon>Oikopleura</taxon>
    </lineage>
</organism>
<feature type="compositionally biased region" description="Polar residues" evidence="9">
    <location>
        <begin position="792"/>
        <end position="807"/>
    </location>
</feature>
<dbReference type="InterPro" id="IPR001452">
    <property type="entry name" value="SH3_domain"/>
</dbReference>
<dbReference type="Gene3D" id="1.25.40.90">
    <property type="match status" value="1"/>
</dbReference>
<evidence type="ECO:0000313" key="12">
    <source>
        <dbReference type="EMBL" id="CAG5112680.1"/>
    </source>
</evidence>
<feature type="compositionally biased region" description="Low complexity" evidence="9">
    <location>
        <begin position="759"/>
        <end position="778"/>
    </location>
</feature>
<dbReference type="PROSITE" id="PS50179">
    <property type="entry name" value="VHS"/>
    <property type="match status" value="1"/>
</dbReference>
<accession>A0ABN7T7W5</accession>
<evidence type="ECO:0000256" key="8">
    <source>
        <dbReference type="PROSITE-ProRule" id="PRU00192"/>
    </source>
</evidence>
<dbReference type="SUPFAM" id="SSF48403">
    <property type="entry name" value="Ankyrin repeat"/>
    <property type="match status" value="1"/>
</dbReference>
<dbReference type="InterPro" id="IPR002014">
    <property type="entry name" value="VHS_dom"/>
</dbReference>
<dbReference type="PRINTS" id="PR01415">
    <property type="entry name" value="ANKYRIN"/>
</dbReference>
<dbReference type="PROSITE" id="PS50330">
    <property type="entry name" value="UIM"/>
    <property type="match status" value="1"/>
</dbReference>
<evidence type="ECO:0000256" key="1">
    <source>
        <dbReference type="ARBA" id="ARBA00004469"/>
    </source>
</evidence>
<dbReference type="SMART" id="SM00248">
    <property type="entry name" value="ANK"/>
    <property type="match status" value="7"/>
</dbReference>
<keyword evidence="7" id="KW-0040">ANK repeat</keyword>
<dbReference type="InterPro" id="IPR008942">
    <property type="entry name" value="ENTH_VHS"/>
</dbReference>
<dbReference type="PRINTS" id="PR00452">
    <property type="entry name" value="SH3DOMAIN"/>
</dbReference>
<keyword evidence="6" id="KW-0653">Protein transport</keyword>
<dbReference type="Pfam" id="PF12796">
    <property type="entry name" value="Ank_2"/>
    <property type="match status" value="3"/>
</dbReference>
<dbReference type="SUPFAM" id="SSF48464">
    <property type="entry name" value="ENTH/VHS domain"/>
    <property type="match status" value="1"/>
</dbReference>
<dbReference type="Pfam" id="PF14604">
    <property type="entry name" value="SH3_9"/>
    <property type="match status" value="1"/>
</dbReference>
<keyword evidence="3 8" id="KW-0728">SH3 domain</keyword>
<feature type="repeat" description="ANK" evidence="7">
    <location>
        <begin position="140"/>
        <end position="172"/>
    </location>
</feature>
<reference evidence="12 13" key="1">
    <citation type="submission" date="2021-04" db="EMBL/GenBank/DDBJ databases">
        <authorList>
            <person name="Bliznina A."/>
        </authorList>
    </citation>
    <scope>NUCLEOTIDE SEQUENCE [LARGE SCALE GENOMIC DNA]</scope>
</reference>
<evidence type="ECO:0000256" key="6">
    <source>
        <dbReference type="ARBA" id="ARBA00022927"/>
    </source>
</evidence>
<evidence type="ECO:0000259" key="11">
    <source>
        <dbReference type="PROSITE" id="PS50179"/>
    </source>
</evidence>
<evidence type="ECO:0000256" key="3">
    <source>
        <dbReference type="ARBA" id="ARBA00022443"/>
    </source>
</evidence>
<evidence type="ECO:0000259" key="10">
    <source>
        <dbReference type="PROSITE" id="PS50002"/>
    </source>
</evidence>
<evidence type="ECO:0000256" key="9">
    <source>
        <dbReference type="SAM" id="MobiDB-lite"/>
    </source>
</evidence>
<dbReference type="InterPro" id="IPR003903">
    <property type="entry name" value="UIM_dom"/>
</dbReference>
<dbReference type="PANTHER" id="PTHR45929">
    <property type="entry name" value="JAK PATHWAY SIGNAL TRANSDUCTION ADAPTOR MOLECULE"/>
    <property type="match status" value="1"/>
</dbReference>
<keyword evidence="13" id="KW-1185">Reference proteome</keyword>
<sequence length="807" mass="89832">MLISQAIIQLLQTDNDRALDNAIKENPRLISLRNEQSLTLLHLAAQLNKLNCSLVLLYRGADPFATLPKNEWTPLHCAAQRDAHNLIQAYTKYKLPLDAVDAKGRTALHIAASHGAENFIRSALESGMDVDTVNSSLMSKGWSPLHYACWHGETDCVETLLRFKADVMATDKDGFSGLHLAVESGDIASVKLLLESMKTKFTESGWSQLLEEVKEIALRVNKHMAEFIERWNLPYEKLMKNEAFPLHAAVASGNDEALKNLLATFGVNEKNAQGETCLHLTAKNGLVNTAKILLENGADLTILSRAKETALDVAIKTKNDKHKIPRVALQALVVLDAATSNSGREFQRNVCSQEFINELRPIVGRNDLVGEKCKELILKWTKEFEHDSELSMIVSFYHFLRANGTHFPEPKSERRQMTTNPDAVDSQKEADDLALALQLSLQEEEAKKQTTKVKQQTPSLYYSTLQTSPNAEKAVKVKALYDFEAVEDNELTFKANDIITLIEECDPNWWEGSLNGKSGLFPANFVTKTLDQKTEPPKKSENKVVIKVDEALLDKTLEQVESADPSEEKDSAEMLQNEEICSKMGAIIDSKLSEMDTEQLELTQLNEKILQCLQLYDSLMQDQLSTMNSSYIPQLTNSMASMSMQYAPGQQYAPQQVHQYSQGYQPVETPQPAEMNQHINQQAYQSQIQSRGYTMGNLPPNASAQNMFATQPQANFHPQQQQYFTPPPSAYSTGSPYNGPYEPTAPPPTPPVTDASLLQHHQQVPQHQQQAAGAYQQQPMPSYQAGIEPPSGGSNQAAPPTQAQNLL</sequence>
<dbReference type="PROSITE" id="PS50297">
    <property type="entry name" value="ANK_REP_REGION"/>
    <property type="match status" value="4"/>
</dbReference>
<dbReference type="InterPro" id="IPR036770">
    <property type="entry name" value="Ankyrin_rpt-contain_sf"/>
</dbReference>
<feature type="repeat" description="ANK" evidence="7">
    <location>
        <begin position="103"/>
        <end position="135"/>
    </location>
</feature>
<dbReference type="Gene3D" id="1.20.5.1940">
    <property type="match status" value="1"/>
</dbReference>
<evidence type="ECO:0000313" key="13">
    <source>
        <dbReference type="Proteomes" id="UP001158576"/>
    </source>
</evidence>
<dbReference type="Pfam" id="PF00790">
    <property type="entry name" value="VHS"/>
    <property type="match status" value="1"/>
</dbReference>
<dbReference type="Proteomes" id="UP001158576">
    <property type="component" value="Chromosome 2"/>
</dbReference>
<keyword evidence="5" id="KW-0967">Endosome</keyword>
<protein>
    <submittedName>
        <fullName evidence="12">Oidioi.mRNA.OKI2018_I69.chr2.g6868.t1.cds</fullName>
    </submittedName>
</protein>
<comment type="subcellular location">
    <subcellularLocation>
        <location evidence="1">Early endosome membrane</location>
        <topology evidence="1">Peripheral membrane protein</topology>
        <orientation evidence="1">Cytoplasmic side</orientation>
    </subcellularLocation>
</comment>
<keyword evidence="4" id="KW-0813">Transport</keyword>